<proteinExistence type="predicted"/>
<accession>A0A3P6BRS0</accession>
<dbReference type="InterPro" id="IPR029058">
    <property type="entry name" value="AB_hydrolase_fold"/>
</dbReference>
<dbReference type="Gene3D" id="3.40.50.1820">
    <property type="entry name" value="alpha/beta hydrolase"/>
    <property type="match status" value="1"/>
</dbReference>
<dbReference type="Pfam" id="PF01764">
    <property type="entry name" value="Lipase_3"/>
    <property type="match status" value="1"/>
</dbReference>
<gene>
    <name evidence="4" type="ORF">BOLC4T24009H</name>
</gene>
<keyword evidence="1" id="KW-0378">Hydrolase</keyword>
<feature type="domain" description="Fungal lipase-type" evidence="3">
    <location>
        <begin position="230"/>
        <end position="409"/>
    </location>
</feature>
<organism evidence="4">
    <name type="scientific">Brassica oleracea</name>
    <name type="common">Wild cabbage</name>
    <dbReference type="NCBI Taxonomy" id="3712"/>
    <lineage>
        <taxon>Eukaryota</taxon>
        <taxon>Viridiplantae</taxon>
        <taxon>Streptophyta</taxon>
        <taxon>Embryophyta</taxon>
        <taxon>Tracheophyta</taxon>
        <taxon>Spermatophyta</taxon>
        <taxon>Magnoliopsida</taxon>
        <taxon>eudicotyledons</taxon>
        <taxon>Gunneridae</taxon>
        <taxon>Pentapetalae</taxon>
        <taxon>rosids</taxon>
        <taxon>malvids</taxon>
        <taxon>Brassicales</taxon>
        <taxon>Brassicaceae</taxon>
        <taxon>Brassiceae</taxon>
        <taxon>Brassica</taxon>
    </lineage>
</organism>
<dbReference type="PANTHER" id="PTHR46086">
    <property type="entry name" value="ALPHA/BETA-HYDROLASES SUPERFAMILY PROTEIN"/>
    <property type="match status" value="1"/>
</dbReference>
<dbReference type="PANTHER" id="PTHR46086:SF4">
    <property type="entry name" value="ALPHA_BETA-HYDROLASES SUPERFAMILY PROTEIN"/>
    <property type="match status" value="1"/>
</dbReference>
<keyword evidence="2" id="KW-0472">Membrane</keyword>
<evidence type="ECO:0000256" key="2">
    <source>
        <dbReference type="SAM" id="Phobius"/>
    </source>
</evidence>
<sequence>MCTTEKYFVLDPREATFSDLARLLFSSDLRNRRFIDSSEEKLEDDLCRFRRRWIIFVSIIIQKLMILLRKPLYFLGFYLSFWLNLLSSNGGFFKILPNLFKGKIIWPEKTSATFASLVGNLDRRVELDRRIERGSKRYKAMLSIMASKLSYENTNFVSSVLHNHWKVTVKIVIDDSSKVIKNYPKIRQLMRAVLAMNLLGFYSCWNGYQKQKSTELIVIKDTSTYPNLIVVSFRGTDPFDSDDWCTDFDLSCLGSLIGSSNYTNVDFQNRYEIKNVGKVHGGFMKALGLQKEGWPKEVNFDQTQNETTQYAYYTIMHHLKEILDQNPASKFILTGHSLGGALAILFTAVLMMHDEEQMLDKLEGVYTFGQPRVGDEKFGKFMKNSLKKYEVMYERYVYCNDMVPRLPFDDKTLMFKHFGGCLYYDSFYRGKVEQEEPNKNYFSMLWAIPKIMNAIWELMRSFIIPYWKGEEYREGWFLKCFRVVALLIPGLPAHAPNEYVNATLLGNLPDLHLD</sequence>
<keyword evidence="2" id="KW-1133">Transmembrane helix</keyword>
<keyword evidence="2" id="KW-0812">Transmembrane</keyword>
<dbReference type="SUPFAM" id="SSF53474">
    <property type="entry name" value="alpha/beta-Hydrolases"/>
    <property type="match status" value="1"/>
</dbReference>
<name>A0A3P6BRS0_BRAOL</name>
<evidence type="ECO:0000259" key="3">
    <source>
        <dbReference type="Pfam" id="PF01764"/>
    </source>
</evidence>
<dbReference type="EMBL" id="LR031873">
    <property type="protein sequence ID" value="VDD08433.1"/>
    <property type="molecule type" value="Genomic_DNA"/>
</dbReference>
<dbReference type="GO" id="GO:0004806">
    <property type="term" value="F:triacylglycerol lipase activity"/>
    <property type="evidence" value="ECO:0007669"/>
    <property type="project" value="InterPro"/>
</dbReference>
<dbReference type="CDD" id="cd00519">
    <property type="entry name" value="Lipase_3"/>
    <property type="match status" value="1"/>
</dbReference>
<protein>
    <recommendedName>
        <fullName evidence="3">Fungal lipase-type domain-containing protein</fullName>
    </recommendedName>
</protein>
<dbReference type="InterPro" id="IPR002921">
    <property type="entry name" value="Fungal_lipase-type"/>
</dbReference>
<evidence type="ECO:0000256" key="1">
    <source>
        <dbReference type="ARBA" id="ARBA00022801"/>
    </source>
</evidence>
<dbReference type="GO" id="GO:0006629">
    <property type="term" value="P:lipid metabolic process"/>
    <property type="evidence" value="ECO:0007669"/>
    <property type="project" value="InterPro"/>
</dbReference>
<reference evidence="4" key="1">
    <citation type="submission" date="2018-11" db="EMBL/GenBank/DDBJ databases">
        <authorList>
            <consortium name="Genoscope - CEA"/>
            <person name="William W."/>
        </authorList>
    </citation>
    <scope>NUCLEOTIDE SEQUENCE</scope>
</reference>
<feature type="transmembrane region" description="Helical" evidence="2">
    <location>
        <begin position="75"/>
        <end position="96"/>
    </location>
</feature>
<dbReference type="InterPro" id="IPR044819">
    <property type="entry name" value="OBL-like"/>
</dbReference>
<dbReference type="AlphaFoldDB" id="A0A3P6BRS0"/>
<evidence type="ECO:0000313" key="4">
    <source>
        <dbReference type="EMBL" id="VDD08433.1"/>
    </source>
</evidence>